<feature type="transmembrane region" description="Helical" evidence="1">
    <location>
        <begin position="195"/>
        <end position="215"/>
    </location>
</feature>
<feature type="transmembrane region" description="Helical" evidence="1">
    <location>
        <begin position="130"/>
        <end position="153"/>
    </location>
</feature>
<evidence type="ECO:0000313" key="3">
    <source>
        <dbReference type="Proteomes" id="UP000076969"/>
    </source>
</evidence>
<protein>
    <submittedName>
        <fullName evidence="2">Uncharacterized protein</fullName>
    </submittedName>
</protein>
<organism evidence="2 3">
    <name type="scientific">Thermococcus piezophilus</name>
    <dbReference type="NCBI Taxonomy" id="1712654"/>
    <lineage>
        <taxon>Archaea</taxon>
        <taxon>Methanobacteriati</taxon>
        <taxon>Methanobacteriota</taxon>
        <taxon>Thermococci</taxon>
        <taxon>Thermococcales</taxon>
        <taxon>Thermococcaceae</taxon>
        <taxon>Thermococcus</taxon>
    </lineage>
</organism>
<dbReference type="Proteomes" id="UP000076969">
    <property type="component" value="Chromosome"/>
</dbReference>
<dbReference type="OrthoDB" id="95773at2157"/>
<keyword evidence="1" id="KW-0812">Transmembrane</keyword>
<evidence type="ECO:0000313" key="2">
    <source>
        <dbReference type="EMBL" id="ANF22969.1"/>
    </source>
</evidence>
<dbReference type="EMBL" id="CP015520">
    <property type="protein sequence ID" value="ANF22969.1"/>
    <property type="molecule type" value="Genomic_DNA"/>
</dbReference>
<dbReference type="AlphaFoldDB" id="A0A172WHZ5"/>
<sequence>MEGTFEKSFELFTLIDDTFRNVLIGILGIILAILAVEPSPIEVSGSMLSILPTPYWAFLMLVSLIPLILMVSGVYGWVYARLLERSGKSFLKLLNVFVDFRNFIKALITGGLLLILSAMAVRLLDDGTLLLFYSYILVIVEVNLFAFFIYFMYRLFVEVSEIHLILPRERPEEMEHVVNLSQGLRKVRRLSNETFIVSGLIITLLVSMGIVFSSITQLGGSVGSVDWWYVPLALILWLPLGLFAAFFMKSYELGVESLGKHLLDDYDIVIFLTGFEYGDIPRSFSLILAIESVLKKFKSKEIPKNTYFRSLSTDRVATMIAGVGLAGKVPYPDSEIYRVGKSDDGRLVIVESYDSLGGIMNLIPPLLLPEEAAKKGLTSVSSSPVPILGTFPYALKLAIEVKEGNVDLEGIFKEVFGSGQVGYFPAILAHVLEEVRQPLGVEKLKVGVRFEVSADAIREAVNHKEELVGIIVDFINDLRESGLSEALFYSVCHPDFCERDNEDPHVVLHIRGYNEELPEGAVEYPLPLLVPIISVRALEKILGLYTQKNPPHGKKLKMAVVALGSIQSNPVIHYVIAHNRWVGRARGIYDLSNPFDCEEFRMKRYRQGLTVKSVGPLQFSVSGYDPKVRKIVTGFACGRETENNCFLVGMVPFSFLYFPYSPLHKVVLRVRDALKARGLEPREVSVDFWTLSGAGHPGAISTIIGAMILPWLLKSLEGAVMRTELLDDNDPTFYIVSFPIDKTLRLLSEDGKGTAPCSNLGSINSCYTVFEEMVKALESGEVKPLKVVGMRVD</sequence>
<dbReference type="RefSeq" id="WP_068666173.1">
    <property type="nucleotide sequence ID" value="NZ_CP015520.1"/>
</dbReference>
<reference evidence="3" key="1">
    <citation type="journal article" date="2016" name="Syst. Appl. Microbiol.">
        <title>Thermococcus piezophilus sp. nov., a novel hyperthermophilic and piezophilic archaeon with a broad pressure range for growth, isolated from a deepest hydrothermal vent at the Mid-Cayman Rise.</title>
        <authorList>
            <person name="Dalmasso C."/>
            <person name="Oger P."/>
            <person name="Selva G."/>
            <person name="Courtine D."/>
            <person name="L'Haridon S."/>
            <person name="Garlaschelli A."/>
            <person name="Roussel E."/>
            <person name="Miyazaki J."/>
            <person name="Reveillaud J."/>
            <person name="Jebbar M."/>
            <person name="Takai K."/>
            <person name="Maignien L."/>
            <person name="Alain K."/>
        </authorList>
    </citation>
    <scope>NUCLEOTIDE SEQUENCE [LARGE SCALE GENOMIC DNA]</scope>
    <source>
        <strain evidence="3">CDGS</strain>
    </source>
</reference>
<feature type="transmembrane region" description="Helical" evidence="1">
    <location>
        <begin position="103"/>
        <end position="124"/>
    </location>
</feature>
<feature type="transmembrane region" description="Helical" evidence="1">
    <location>
        <begin position="227"/>
        <end position="248"/>
    </location>
</feature>
<keyword evidence="1" id="KW-0472">Membrane</keyword>
<accession>A0A172WHZ5</accession>
<name>A0A172WHZ5_9EURY</name>
<keyword evidence="3" id="KW-1185">Reference proteome</keyword>
<dbReference type="GeneID" id="28495955"/>
<gene>
    <name evidence="2" type="ORF">A7C91_07135</name>
</gene>
<keyword evidence="1" id="KW-1133">Transmembrane helix</keyword>
<feature type="transmembrane region" description="Helical" evidence="1">
    <location>
        <begin position="56"/>
        <end position="82"/>
    </location>
</feature>
<evidence type="ECO:0000256" key="1">
    <source>
        <dbReference type="SAM" id="Phobius"/>
    </source>
</evidence>
<dbReference type="STRING" id="1712654.A7C91_07135"/>
<dbReference type="KEGG" id="tpie:A7C91_07135"/>
<feature type="transmembrane region" description="Helical" evidence="1">
    <location>
        <begin position="18"/>
        <end position="36"/>
    </location>
</feature>
<proteinExistence type="predicted"/>